<organism evidence="3 4">
    <name type="scientific">Lagenidium giganteum</name>
    <dbReference type="NCBI Taxonomy" id="4803"/>
    <lineage>
        <taxon>Eukaryota</taxon>
        <taxon>Sar</taxon>
        <taxon>Stramenopiles</taxon>
        <taxon>Oomycota</taxon>
        <taxon>Peronosporomycetes</taxon>
        <taxon>Pythiales</taxon>
        <taxon>Pythiaceae</taxon>
    </lineage>
</organism>
<accession>A0AAV2YG61</accession>
<protein>
    <submittedName>
        <fullName evidence="3">Uncharacterized protein</fullName>
    </submittedName>
</protein>
<evidence type="ECO:0000313" key="4">
    <source>
        <dbReference type="Proteomes" id="UP001146120"/>
    </source>
</evidence>
<feature type="compositionally biased region" description="Acidic residues" evidence="2">
    <location>
        <begin position="215"/>
        <end position="225"/>
    </location>
</feature>
<reference evidence="3" key="1">
    <citation type="submission" date="2022-11" db="EMBL/GenBank/DDBJ databases">
        <authorList>
            <person name="Morgan W.R."/>
            <person name="Tartar A."/>
        </authorList>
    </citation>
    <scope>NUCLEOTIDE SEQUENCE</scope>
    <source>
        <strain evidence="3">ARSEF 373</strain>
    </source>
</reference>
<keyword evidence="1" id="KW-0175">Coiled coil</keyword>
<dbReference type="EMBL" id="DAKRPA010000343">
    <property type="protein sequence ID" value="DAZ93120.1"/>
    <property type="molecule type" value="Genomic_DNA"/>
</dbReference>
<feature type="region of interest" description="Disordered" evidence="2">
    <location>
        <begin position="37"/>
        <end position="76"/>
    </location>
</feature>
<proteinExistence type="predicted"/>
<dbReference type="AlphaFoldDB" id="A0AAV2YG61"/>
<name>A0AAV2YG61_9STRA</name>
<feature type="region of interest" description="Disordered" evidence="2">
    <location>
        <begin position="207"/>
        <end position="239"/>
    </location>
</feature>
<reference evidence="3" key="2">
    <citation type="journal article" date="2023" name="Microbiol Resour">
        <title>Decontamination and Annotation of the Draft Genome Sequence of the Oomycete Lagenidium giganteum ARSEF 373.</title>
        <authorList>
            <person name="Morgan W.R."/>
            <person name="Tartar A."/>
        </authorList>
    </citation>
    <scope>NUCLEOTIDE SEQUENCE</scope>
    <source>
        <strain evidence="3">ARSEF 373</strain>
    </source>
</reference>
<evidence type="ECO:0000256" key="2">
    <source>
        <dbReference type="SAM" id="MobiDB-lite"/>
    </source>
</evidence>
<dbReference type="Proteomes" id="UP001146120">
    <property type="component" value="Unassembled WGS sequence"/>
</dbReference>
<comment type="caution">
    <text evidence="3">The sequence shown here is derived from an EMBL/GenBank/DDBJ whole genome shotgun (WGS) entry which is preliminary data.</text>
</comment>
<evidence type="ECO:0000256" key="1">
    <source>
        <dbReference type="SAM" id="Coils"/>
    </source>
</evidence>
<sequence length="1115" mass="126155">MERKLCCARKQWPAHFQGRCMESGHEQSMDDALQVALSPSKAARKRPFKLTPLEKKERDRERKKEQSQRRKQLEQERWTQAALLQQAQHSSSQWHQQERLEEELLLRQMERDMIDPQKTHPGTAGYEFPALTCVNPIFLGYAHAFRPASQEPKRVLRAGVTGGAAPAPVELGHPACIGFAMAKHNDATQISPLFFFRPFQKIPLDRVEQPHDESDSSDSSDDEAAELAQLQQPSLMGRRQPVPISMAKLDAMQKQQLENLLHARFASPPVKCLVCDGTAALGCPGCFEFSVAKHRHQIASLVTQRMKTPKTHQQELGERATRHRELIQQLVTPHFYVSTHSRKPSKPLLDAHVLDVETYYANVLADYMAIRKHRTVMKNYVTLHVKALPAGVMVSMRVDIKTNIAYVYELYRANTENPNRQIHLLLPTMKGLFCMNEQLESATELRNGVVDGDFLVEDYHLTASSALRSPLREGLARRNTLGSAKTATPEFLLLSVAILNARSTPQLVAQYLQQNFHFAGDELPTAHLSLQHAIDQLPEHVDRDLYQERLVPHVAHMQSFASIQKRLDVEDQQRERELFLMRAHEEKKAAKIAWKKQQNQLNAAQGHRSQKVLRALAYFHYACESTSNAKRDRVAEERLDKLWTCLQLFEQWKLVKNGRLIDAESTPDTLALMAKHQDATIEAFDRMLGKKLGNTTGSALAYPILCVGSTHHLVVRLGVRYGSTVAEHREYGLVLNLDADFEQIEAEQAQFQVSDDAKKRMMKRGFTKKNLQQLQLGTEHKQAEARTLAKDLEWRVKDPSKATSAPLALYSGMDLLRPPFHQMRWTHICKAYKQVLTCMAFQQAKLDEYNLLAKPVIMQDAILGTKQIAKWQSDVNKFLTELGPDHGGSCLGVAAQRLLLKKGLAILRRRAKARRQQLRAREEELLRLKRLKEEQDAPKVPVSVQLKSQFMRDIAPKIHAMLELTPAEKLKKKAGELLTKAAAKAVSAVKTAKKEYQHQHTRAACVIINTNHFSWSTRTTRFPFPCAIAPSCIPSPSKLHGWLVLVLLGRRVTDWVVGCCCFTAVDVALHEDGKAARDVGQSGHGEHDKARRGRLVEDVCDLGAGHGACCWLRVV</sequence>
<feature type="compositionally biased region" description="Basic and acidic residues" evidence="2">
    <location>
        <begin position="52"/>
        <end position="76"/>
    </location>
</feature>
<keyword evidence="4" id="KW-1185">Reference proteome</keyword>
<evidence type="ECO:0000313" key="3">
    <source>
        <dbReference type="EMBL" id="DAZ93120.1"/>
    </source>
</evidence>
<gene>
    <name evidence="3" type="ORF">N0F65_012826</name>
</gene>
<feature type="coiled-coil region" evidence="1">
    <location>
        <begin position="904"/>
        <end position="935"/>
    </location>
</feature>